<dbReference type="InterPro" id="IPR001579">
    <property type="entry name" value="Glyco_hydro_18_chit_AS"/>
</dbReference>
<evidence type="ECO:0000313" key="12">
    <source>
        <dbReference type="Proteomes" id="UP000327118"/>
    </source>
</evidence>
<dbReference type="InterPro" id="IPR029070">
    <property type="entry name" value="Chitinase_insertion_sf"/>
</dbReference>
<dbReference type="PROSITE" id="PS01095">
    <property type="entry name" value="GH18_1"/>
    <property type="match status" value="1"/>
</dbReference>
<keyword evidence="8" id="KW-0624">Polysaccharide degradation</keyword>
<comment type="similarity">
    <text evidence="2">Belongs to the glycosyl hydrolase 18 family. Chitinase class V subfamily.</text>
</comment>
<name>A0A5N6ZGD9_9EURO</name>
<keyword evidence="7 9" id="KW-0326">Glycosidase</keyword>
<dbReference type="Gene3D" id="3.10.50.10">
    <property type="match status" value="1"/>
</dbReference>
<dbReference type="SUPFAM" id="SSF54556">
    <property type="entry name" value="Chitinase insertion domain"/>
    <property type="match status" value="1"/>
</dbReference>
<evidence type="ECO:0000256" key="4">
    <source>
        <dbReference type="ARBA" id="ARBA00022801"/>
    </source>
</evidence>
<keyword evidence="12" id="KW-1185">Reference proteome</keyword>
<keyword evidence="5" id="KW-0146">Chitin degradation</keyword>
<dbReference type="PROSITE" id="PS51910">
    <property type="entry name" value="GH18_2"/>
    <property type="match status" value="1"/>
</dbReference>
<comment type="catalytic activity">
    <reaction evidence="1">
        <text>Random endo-hydrolysis of N-acetyl-beta-D-glucosaminide (1-&gt;4)-beta-linkages in chitin and chitodextrins.</text>
        <dbReference type="EC" id="3.2.1.14"/>
    </reaction>
</comment>
<feature type="domain" description="GH18" evidence="10">
    <location>
        <begin position="29"/>
        <end position="366"/>
    </location>
</feature>
<dbReference type="PANTHER" id="PTHR11177">
    <property type="entry name" value="CHITINASE"/>
    <property type="match status" value="1"/>
</dbReference>
<accession>A0A5N6ZGD9</accession>
<dbReference type="InterPro" id="IPR011583">
    <property type="entry name" value="Chitinase_II/V-like_cat"/>
</dbReference>
<evidence type="ECO:0000259" key="10">
    <source>
        <dbReference type="PROSITE" id="PS51910"/>
    </source>
</evidence>
<dbReference type="GO" id="GO:0008061">
    <property type="term" value="F:chitin binding"/>
    <property type="evidence" value="ECO:0007669"/>
    <property type="project" value="InterPro"/>
</dbReference>
<dbReference type="PANTHER" id="PTHR11177:SF228">
    <property type="entry name" value="CHITINASE"/>
    <property type="match status" value="1"/>
</dbReference>
<dbReference type="Proteomes" id="UP000327118">
    <property type="component" value="Unassembled WGS sequence"/>
</dbReference>
<evidence type="ECO:0000256" key="5">
    <source>
        <dbReference type="ARBA" id="ARBA00023024"/>
    </source>
</evidence>
<evidence type="ECO:0000256" key="3">
    <source>
        <dbReference type="ARBA" id="ARBA00012729"/>
    </source>
</evidence>
<evidence type="ECO:0000256" key="9">
    <source>
        <dbReference type="RuleBase" id="RU000489"/>
    </source>
</evidence>
<dbReference type="InterPro" id="IPR001223">
    <property type="entry name" value="Glyco_hydro18_cat"/>
</dbReference>
<dbReference type="InterPro" id="IPR017853">
    <property type="entry name" value="GH"/>
</dbReference>
<dbReference type="Pfam" id="PF00704">
    <property type="entry name" value="Glyco_hydro_18"/>
    <property type="match status" value="1"/>
</dbReference>
<evidence type="ECO:0000256" key="6">
    <source>
        <dbReference type="ARBA" id="ARBA00023277"/>
    </source>
</evidence>
<dbReference type="Gene3D" id="3.20.20.80">
    <property type="entry name" value="Glycosidases"/>
    <property type="match status" value="1"/>
</dbReference>
<dbReference type="GO" id="GO:0005576">
    <property type="term" value="C:extracellular region"/>
    <property type="evidence" value="ECO:0007669"/>
    <property type="project" value="TreeGrafter"/>
</dbReference>
<evidence type="ECO:0000256" key="7">
    <source>
        <dbReference type="ARBA" id="ARBA00023295"/>
    </source>
</evidence>
<gene>
    <name evidence="11" type="ORF">BDV28DRAFT_116884</name>
</gene>
<organism evidence="11 12">
    <name type="scientific">Aspergillus coremiiformis</name>
    <dbReference type="NCBI Taxonomy" id="138285"/>
    <lineage>
        <taxon>Eukaryota</taxon>
        <taxon>Fungi</taxon>
        <taxon>Dikarya</taxon>
        <taxon>Ascomycota</taxon>
        <taxon>Pezizomycotina</taxon>
        <taxon>Eurotiomycetes</taxon>
        <taxon>Eurotiomycetidae</taxon>
        <taxon>Eurotiales</taxon>
        <taxon>Aspergillaceae</taxon>
        <taxon>Aspergillus</taxon>
        <taxon>Aspergillus subgen. Circumdati</taxon>
    </lineage>
</organism>
<keyword evidence="6" id="KW-0119">Carbohydrate metabolism</keyword>
<proteinExistence type="inferred from homology"/>
<dbReference type="EMBL" id="ML739040">
    <property type="protein sequence ID" value="KAE8356293.1"/>
    <property type="molecule type" value="Genomic_DNA"/>
</dbReference>
<dbReference type="AlphaFoldDB" id="A0A5N6ZGD9"/>
<evidence type="ECO:0000256" key="8">
    <source>
        <dbReference type="ARBA" id="ARBA00023326"/>
    </source>
</evidence>
<evidence type="ECO:0000313" key="11">
    <source>
        <dbReference type="EMBL" id="KAE8356293.1"/>
    </source>
</evidence>
<keyword evidence="4 9" id="KW-0378">Hydrolase</keyword>
<dbReference type="OrthoDB" id="76388at2759"/>
<dbReference type="SUPFAM" id="SSF51445">
    <property type="entry name" value="(Trans)glycosidases"/>
    <property type="match status" value="1"/>
</dbReference>
<reference evidence="12" key="1">
    <citation type="submission" date="2019-04" db="EMBL/GenBank/DDBJ databases">
        <title>Friends and foes A comparative genomics studyof 23 Aspergillus species from section Flavi.</title>
        <authorList>
            <consortium name="DOE Joint Genome Institute"/>
            <person name="Kjaerbolling I."/>
            <person name="Vesth T."/>
            <person name="Frisvad J.C."/>
            <person name="Nybo J.L."/>
            <person name="Theobald S."/>
            <person name="Kildgaard S."/>
            <person name="Isbrandt T."/>
            <person name="Kuo A."/>
            <person name="Sato A."/>
            <person name="Lyhne E.K."/>
            <person name="Kogle M.E."/>
            <person name="Wiebenga A."/>
            <person name="Kun R.S."/>
            <person name="Lubbers R.J."/>
            <person name="Makela M.R."/>
            <person name="Barry K."/>
            <person name="Chovatia M."/>
            <person name="Clum A."/>
            <person name="Daum C."/>
            <person name="Haridas S."/>
            <person name="He G."/>
            <person name="LaButti K."/>
            <person name="Lipzen A."/>
            <person name="Mondo S."/>
            <person name="Riley R."/>
            <person name="Salamov A."/>
            <person name="Simmons B.A."/>
            <person name="Magnuson J.K."/>
            <person name="Henrissat B."/>
            <person name="Mortensen U.H."/>
            <person name="Larsen T.O."/>
            <person name="Devries R.P."/>
            <person name="Grigoriev I.V."/>
            <person name="Machida M."/>
            <person name="Baker S.E."/>
            <person name="Andersen M.R."/>
        </authorList>
    </citation>
    <scope>NUCLEOTIDE SEQUENCE [LARGE SCALE GENOMIC DNA]</scope>
    <source>
        <strain evidence="12">CBS 553.77</strain>
    </source>
</reference>
<protein>
    <recommendedName>
        <fullName evidence="3">chitinase</fullName>
        <ecNumber evidence="3">3.2.1.14</ecNumber>
    </recommendedName>
</protein>
<dbReference type="GO" id="GO:0008843">
    <property type="term" value="F:endochitinase activity"/>
    <property type="evidence" value="ECO:0007669"/>
    <property type="project" value="UniProtKB-EC"/>
</dbReference>
<dbReference type="SMART" id="SM00636">
    <property type="entry name" value="Glyco_18"/>
    <property type="match status" value="1"/>
</dbReference>
<sequence>MPDLHHSHNFISHLKAHLHPWAHGNKFKYVNAVYYPSWQVYCGETPSSLKLSVASHVFYAFLQPHEDGTIHQLDGYADTQIRVDGETGCLNAFKKLKTDYPHLKVMVSIGGKSGSSGFPLLAAHEGSRRTFASLARDLVDKYGFDGIDVNWEQPSSHQQGEHYLQLLATIREYFPLPQFLVTTALPVDEMCLRNIDLAAVSTYCDFINLMGYDFAGSWTELSGHQAQLKSPSTTPAWSVDNGTRYLLSHGVPAKKIVLGIPMYGRSFLGATGPDQRVSGHGGENGIFEYKDLPRPGSHETVDLQLCAAFCVGGDGGFVSYDNPETVEMKAKYVKEKKLGGLFYWAGTFDAEAPRSLVQTGYKSLNC</sequence>
<dbReference type="EC" id="3.2.1.14" evidence="3"/>
<dbReference type="GO" id="GO:0000272">
    <property type="term" value="P:polysaccharide catabolic process"/>
    <property type="evidence" value="ECO:0007669"/>
    <property type="project" value="UniProtKB-KW"/>
</dbReference>
<evidence type="ECO:0000256" key="2">
    <source>
        <dbReference type="ARBA" id="ARBA00008682"/>
    </source>
</evidence>
<dbReference type="InterPro" id="IPR050314">
    <property type="entry name" value="Glycosyl_Hydrlase_18"/>
</dbReference>
<evidence type="ECO:0000256" key="1">
    <source>
        <dbReference type="ARBA" id="ARBA00000822"/>
    </source>
</evidence>
<dbReference type="GO" id="GO:0006032">
    <property type="term" value="P:chitin catabolic process"/>
    <property type="evidence" value="ECO:0007669"/>
    <property type="project" value="UniProtKB-KW"/>
</dbReference>